<dbReference type="HOGENOM" id="CLU_1338436_0_0_1"/>
<evidence type="ECO:0000313" key="3">
    <source>
        <dbReference type="Proteomes" id="UP000011082"/>
    </source>
</evidence>
<dbReference type="GO" id="GO:0005685">
    <property type="term" value="C:U1 snRNP"/>
    <property type="evidence" value="ECO:0007669"/>
    <property type="project" value="InterPro"/>
</dbReference>
<dbReference type="Pfam" id="PF03194">
    <property type="entry name" value="LUC7"/>
    <property type="match status" value="1"/>
</dbReference>
<name>L2GR87_VITCO</name>
<dbReference type="AlphaFoldDB" id="L2GR87"/>
<keyword evidence="3" id="KW-1185">Reference proteome</keyword>
<dbReference type="InParanoid" id="L2GR87"/>
<dbReference type="VEuPathDB" id="MicrosporidiaDB:VICG_00157"/>
<protein>
    <submittedName>
        <fullName evidence="2">Uncharacterized protein</fullName>
    </submittedName>
</protein>
<organism evidence="2 3">
    <name type="scientific">Vittaforma corneae (strain ATCC 50505)</name>
    <name type="common">Microsporidian parasite</name>
    <name type="synonym">Nosema corneum</name>
    <dbReference type="NCBI Taxonomy" id="993615"/>
    <lineage>
        <taxon>Eukaryota</taxon>
        <taxon>Fungi</taxon>
        <taxon>Fungi incertae sedis</taxon>
        <taxon>Microsporidia</taxon>
        <taxon>Nosematidae</taxon>
        <taxon>Vittaforma</taxon>
    </lineage>
</organism>
<reference evidence="3" key="1">
    <citation type="submission" date="2011-05" db="EMBL/GenBank/DDBJ databases">
        <title>The genome sequence of Vittaforma corneae strain ATCC 50505.</title>
        <authorList>
            <consortium name="The Broad Institute Genome Sequencing Platform"/>
            <person name="Cuomo C."/>
            <person name="Didier E."/>
            <person name="Bowers L."/>
            <person name="Young S.K."/>
            <person name="Zeng Q."/>
            <person name="Gargeya S."/>
            <person name="Fitzgerald M."/>
            <person name="Haas B."/>
            <person name="Abouelleil A."/>
            <person name="Alvarado L."/>
            <person name="Arachchi H.M."/>
            <person name="Berlin A."/>
            <person name="Chapman S.B."/>
            <person name="Gearin G."/>
            <person name="Goldberg J."/>
            <person name="Griggs A."/>
            <person name="Gujja S."/>
            <person name="Hansen M."/>
            <person name="Heiman D."/>
            <person name="Howarth C."/>
            <person name="Larimer J."/>
            <person name="Lui A."/>
            <person name="MacDonald P.J.P."/>
            <person name="McCowen C."/>
            <person name="Montmayeur A."/>
            <person name="Murphy C."/>
            <person name="Neiman D."/>
            <person name="Pearson M."/>
            <person name="Priest M."/>
            <person name="Roberts A."/>
            <person name="Saif S."/>
            <person name="Shea T."/>
            <person name="Sisk P."/>
            <person name="Stolte C."/>
            <person name="Sykes S."/>
            <person name="Wortman J."/>
            <person name="Nusbaum C."/>
            <person name="Birren B."/>
        </authorList>
    </citation>
    <scope>NUCLEOTIDE SEQUENCE [LARGE SCALE GENOMIC DNA]</scope>
    <source>
        <strain evidence="3">ATCC 50505</strain>
    </source>
</reference>
<dbReference type="Proteomes" id="UP000011082">
    <property type="component" value="Unassembled WGS sequence"/>
</dbReference>
<proteinExistence type="inferred from homology"/>
<dbReference type="GO" id="GO:0003729">
    <property type="term" value="F:mRNA binding"/>
    <property type="evidence" value="ECO:0007669"/>
    <property type="project" value="InterPro"/>
</dbReference>
<dbReference type="GO" id="GO:0006376">
    <property type="term" value="P:mRNA splice site recognition"/>
    <property type="evidence" value="ECO:0007669"/>
    <property type="project" value="InterPro"/>
</dbReference>
<sequence length="176" mass="20477">METKSCEEFIVGFCPNEEFYVEHVTAKCPHPHIASERNEYSTAKAAYSFEHKVLEHFKEILDEVDKKVAINIQVTSKETVDESHYDALNECESLIELKNPFDFDFEKIHSLLVLHGRLIEHIDLSKTSRALDVCKNCGAFKEYSKPCIHKFCEKYQRLRDIVSKLERKLPQKPTLS</sequence>
<gene>
    <name evidence="2" type="ORF">VICG_00157</name>
</gene>
<dbReference type="EMBL" id="JH370130">
    <property type="protein sequence ID" value="ELA42842.1"/>
    <property type="molecule type" value="Genomic_DNA"/>
</dbReference>
<evidence type="ECO:0000256" key="1">
    <source>
        <dbReference type="ARBA" id="ARBA00005655"/>
    </source>
</evidence>
<evidence type="ECO:0000313" key="2">
    <source>
        <dbReference type="EMBL" id="ELA42842.1"/>
    </source>
</evidence>
<accession>L2GR87</accession>
<dbReference type="RefSeq" id="XP_007603610.1">
    <property type="nucleotide sequence ID" value="XM_007603548.1"/>
</dbReference>
<dbReference type="OrthoDB" id="10266921at2759"/>
<dbReference type="InterPro" id="IPR004882">
    <property type="entry name" value="Luc7-rel"/>
</dbReference>
<dbReference type="OMA" id="ERCEHPF"/>
<comment type="similarity">
    <text evidence="1">Belongs to the Luc7 family.</text>
</comment>
<dbReference type="GeneID" id="19880875"/>